<keyword evidence="4 5" id="KW-0472">Membrane</keyword>
<dbReference type="InterPro" id="IPR036259">
    <property type="entry name" value="MFS_trans_sf"/>
</dbReference>
<feature type="domain" description="Major facilitator superfamily (MFS) profile" evidence="6">
    <location>
        <begin position="17"/>
        <end position="422"/>
    </location>
</feature>
<dbReference type="SUPFAM" id="SSF103473">
    <property type="entry name" value="MFS general substrate transporter"/>
    <property type="match status" value="1"/>
</dbReference>
<feature type="transmembrane region" description="Helical" evidence="5">
    <location>
        <begin position="147"/>
        <end position="169"/>
    </location>
</feature>
<dbReference type="EMBL" id="VIGC01000004">
    <property type="protein sequence ID" value="TQE97181.1"/>
    <property type="molecule type" value="Genomic_DNA"/>
</dbReference>
<gene>
    <name evidence="7" type="ORF">FKZ61_03935</name>
</gene>
<accession>A0A540VKB0</accession>
<dbReference type="Pfam" id="PF07690">
    <property type="entry name" value="MFS_1"/>
    <property type="match status" value="1"/>
</dbReference>
<evidence type="ECO:0000313" key="8">
    <source>
        <dbReference type="Proteomes" id="UP000317371"/>
    </source>
</evidence>
<comment type="caution">
    <text evidence="7">The sequence shown here is derived from an EMBL/GenBank/DDBJ whole genome shotgun (WGS) entry which is preliminary data.</text>
</comment>
<keyword evidence="2 5" id="KW-0812">Transmembrane</keyword>
<feature type="transmembrane region" description="Helical" evidence="5">
    <location>
        <begin position="111"/>
        <end position="135"/>
    </location>
</feature>
<evidence type="ECO:0000259" key="6">
    <source>
        <dbReference type="PROSITE" id="PS50850"/>
    </source>
</evidence>
<feature type="transmembrane region" description="Helical" evidence="5">
    <location>
        <begin position="241"/>
        <end position="266"/>
    </location>
</feature>
<feature type="transmembrane region" description="Helical" evidence="5">
    <location>
        <begin position="334"/>
        <end position="352"/>
    </location>
</feature>
<feature type="transmembrane region" description="Helical" evidence="5">
    <location>
        <begin position="58"/>
        <end position="76"/>
    </location>
</feature>
<dbReference type="GO" id="GO:0022857">
    <property type="term" value="F:transmembrane transporter activity"/>
    <property type="evidence" value="ECO:0007669"/>
    <property type="project" value="InterPro"/>
</dbReference>
<proteinExistence type="predicted"/>
<keyword evidence="8" id="KW-1185">Reference proteome</keyword>
<evidence type="ECO:0000256" key="4">
    <source>
        <dbReference type="ARBA" id="ARBA00023136"/>
    </source>
</evidence>
<dbReference type="PANTHER" id="PTHR23526:SF4">
    <property type="entry name" value="INTEGRAL MEMBRANE TRANSPORT PROTEIN"/>
    <property type="match status" value="1"/>
</dbReference>
<feature type="transmembrane region" description="Helical" evidence="5">
    <location>
        <begin position="16"/>
        <end position="38"/>
    </location>
</feature>
<dbReference type="AlphaFoldDB" id="A0A540VKB0"/>
<feature type="transmembrane region" description="Helical" evidence="5">
    <location>
        <begin position="372"/>
        <end position="393"/>
    </location>
</feature>
<dbReference type="Gene3D" id="1.20.1250.20">
    <property type="entry name" value="MFS general substrate transporter like domains"/>
    <property type="match status" value="2"/>
</dbReference>
<feature type="transmembrane region" description="Helical" evidence="5">
    <location>
        <begin position="399"/>
        <end position="419"/>
    </location>
</feature>
<dbReference type="InterPro" id="IPR011701">
    <property type="entry name" value="MFS"/>
</dbReference>
<dbReference type="GO" id="GO:0005886">
    <property type="term" value="C:plasma membrane"/>
    <property type="evidence" value="ECO:0007669"/>
    <property type="project" value="UniProtKB-SubCell"/>
</dbReference>
<evidence type="ECO:0000313" key="7">
    <source>
        <dbReference type="EMBL" id="TQE97181.1"/>
    </source>
</evidence>
<dbReference type="OrthoDB" id="9810492at2"/>
<reference evidence="7 8" key="1">
    <citation type="submission" date="2019-06" db="EMBL/GenBank/DDBJ databases">
        <title>Genome sequence of Litorilinea aerophila BAA-2444.</title>
        <authorList>
            <person name="Maclea K.S."/>
            <person name="Maurais E.G."/>
            <person name="Iannazzi L.C."/>
        </authorList>
    </citation>
    <scope>NUCLEOTIDE SEQUENCE [LARGE SCALE GENOMIC DNA]</scope>
    <source>
        <strain evidence="7 8">ATCC BAA-2444</strain>
    </source>
</reference>
<organism evidence="7 8">
    <name type="scientific">Litorilinea aerophila</name>
    <dbReference type="NCBI Taxonomy" id="1204385"/>
    <lineage>
        <taxon>Bacteria</taxon>
        <taxon>Bacillati</taxon>
        <taxon>Chloroflexota</taxon>
        <taxon>Caldilineae</taxon>
        <taxon>Caldilineales</taxon>
        <taxon>Caldilineaceae</taxon>
        <taxon>Litorilinea</taxon>
    </lineage>
</organism>
<name>A0A540VKB0_9CHLR</name>
<sequence length="422" mass="44716">MVAAYWSTLRLFNRNVLLYLGATALLGFAVDGGVYAVIFNLYLLRLGFGPEFIGQVNSAGLFVFAVACLPAGALGGRWGSRPLLLVGMALMGLGAWLSALAELAAPGAPGGWLLVANMVVYLGMALYYTNAAPFIMEATTPAERNHLFSMQTAVLALAGFTGSLLGGFLPRLFALATGIPQEEPAPYRFPLFLTACLLLPALWALWQTRLAPPPGLSQAEGPGPVSPWLPRHRLARMGSSLLGLMLALIWIRFLQVAGVGAATTFFNVYMDQALQVKTAQIGLLTALGRLSAVPAALFTPILMQRWGAPQTVILASGATVLGLLPLAIGGHWAMAGLGFIGVAAASSIRYPAYMAFTMELVPPQWRATLSGAGEMAGGLSFAAMALVGGYVIAHYGYPPLFLLSAGLAFLGTVTFWRYFRDR</sequence>
<comment type="subcellular location">
    <subcellularLocation>
        <location evidence="1">Cell membrane</location>
        <topology evidence="1">Multi-pass membrane protein</topology>
    </subcellularLocation>
</comment>
<feature type="transmembrane region" description="Helical" evidence="5">
    <location>
        <begin position="83"/>
        <end position="105"/>
    </location>
</feature>
<dbReference type="InterPro" id="IPR052528">
    <property type="entry name" value="Sugar_transport-like"/>
</dbReference>
<dbReference type="InParanoid" id="A0A540VKB0"/>
<evidence type="ECO:0000256" key="1">
    <source>
        <dbReference type="ARBA" id="ARBA00004651"/>
    </source>
</evidence>
<dbReference type="PANTHER" id="PTHR23526">
    <property type="entry name" value="INTEGRAL MEMBRANE TRANSPORT PROTEIN-RELATED"/>
    <property type="match status" value="1"/>
</dbReference>
<protein>
    <submittedName>
        <fullName evidence="7">MFS transporter</fullName>
    </submittedName>
</protein>
<keyword evidence="3 5" id="KW-1133">Transmembrane helix</keyword>
<dbReference type="RefSeq" id="WP_141608777.1">
    <property type="nucleotide sequence ID" value="NZ_VIGC02000004.1"/>
</dbReference>
<feature type="transmembrane region" description="Helical" evidence="5">
    <location>
        <begin position="189"/>
        <end position="206"/>
    </location>
</feature>
<evidence type="ECO:0000256" key="2">
    <source>
        <dbReference type="ARBA" id="ARBA00022692"/>
    </source>
</evidence>
<dbReference type="Proteomes" id="UP000317371">
    <property type="component" value="Unassembled WGS sequence"/>
</dbReference>
<dbReference type="PROSITE" id="PS50850">
    <property type="entry name" value="MFS"/>
    <property type="match status" value="1"/>
</dbReference>
<evidence type="ECO:0000256" key="3">
    <source>
        <dbReference type="ARBA" id="ARBA00022989"/>
    </source>
</evidence>
<dbReference type="InterPro" id="IPR020846">
    <property type="entry name" value="MFS_dom"/>
</dbReference>
<evidence type="ECO:0000256" key="5">
    <source>
        <dbReference type="SAM" id="Phobius"/>
    </source>
</evidence>